<evidence type="ECO:0000313" key="2">
    <source>
        <dbReference type="EMBL" id="MCO1337105.1"/>
    </source>
</evidence>
<feature type="domain" description="VOC" evidence="1">
    <location>
        <begin position="1"/>
        <end position="117"/>
    </location>
</feature>
<dbReference type="PROSITE" id="PS51819">
    <property type="entry name" value="VOC"/>
    <property type="match status" value="1"/>
</dbReference>
<dbReference type="InterPro" id="IPR004360">
    <property type="entry name" value="Glyas_Fos-R_dOase_dom"/>
</dbReference>
<proteinExistence type="predicted"/>
<dbReference type="RefSeq" id="WP_252473346.1">
    <property type="nucleotide sequence ID" value="NZ_JALBWM010000367.1"/>
</dbReference>
<dbReference type="PANTHER" id="PTHR35006:SF1">
    <property type="entry name" value="BLL2941 PROTEIN"/>
    <property type="match status" value="1"/>
</dbReference>
<sequence>MFSHIMIGADDVLEAKRFYDAILMSLGHNSGVIDEKGRCFYFGESGIFAISKPINEEPASHANGGTIGFTAKNREEVDAWYATGIKNGGIICEDPPGIRKGTIGDLYQAYLRDPSRV</sequence>
<protein>
    <submittedName>
        <fullName evidence="2">VOC family protein</fullName>
    </submittedName>
</protein>
<dbReference type="SUPFAM" id="SSF54593">
    <property type="entry name" value="Glyoxalase/Bleomycin resistance protein/Dihydroxybiphenyl dioxygenase"/>
    <property type="match status" value="1"/>
</dbReference>
<dbReference type="CDD" id="cd07262">
    <property type="entry name" value="VOC_like"/>
    <property type="match status" value="1"/>
</dbReference>
<gene>
    <name evidence="2" type="ORF">MO867_22535</name>
</gene>
<dbReference type="Proteomes" id="UP001139028">
    <property type="component" value="Unassembled WGS sequence"/>
</dbReference>
<keyword evidence="3" id="KW-1185">Reference proteome</keyword>
<dbReference type="Pfam" id="PF00903">
    <property type="entry name" value="Glyoxalase"/>
    <property type="match status" value="1"/>
</dbReference>
<dbReference type="InterPro" id="IPR029068">
    <property type="entry name" value="Glyas_Bleomycin-R_OHBP_Dase"/>
</dbReference>
<reference evidence="2" key="1">
    <citation type="journal article" date="2022" name="Arch. Microbiol.">
        <title>Microbulbifer okhotskensis sp. nov., isolated from a deep bottom sediment of the Okhotsk Sea.</title>
        <authorList>
            <person name="Romanenko L."/>
            <person name="Kurilenko V."/>
            <person name="Otstavnykh N."/>
            <person name="Velansky P."/>
            <person name="Isaeva M."/>
            <person name="Mikhailov V."/>
        </authorList>
    </citation>
    <scope>NUCLEOTIDE SEQUENCE</scope>
    <source>
        <strain evidence="2">OS29</strain>
    </source>
</reference>
<evidence type="ECO:0000259" key="1">
    <source>
        <dbReference type="PROSITE" id="PS51819"/>
    </source>
</evidence>
<dbReference type="PANTHER" id="PTHR35006">
    <property type="entry name" value="GLYOXALASE FAMILY PROTEIN (AFU_ORTHOLOGUE AFUA_5G14830)"/>
    <property type="match status" value="1"/>
</dbReference>
<dbReference type="InterPro" id="IPR037523">
    <property type="entry name" value="VOC_core"/>
</dbReference>
<evidence type="ECO:0000313" key="3">
    <source>
        <dbReference type="Proteomes" id="UP001139028"/>
    </source>
</evidence>
<dbReference type="EMBL" id="JALBWM010000367">
    <property type="protein sequence ID" value="MCO1337105.1"/>
    <property type="molecule type" value="Genomic_DNA"/>
</dbReference>
<organism evidence="2 3">
    <name type="scientific">Microbulbifer okhotskensis</name>
    <dbReference type="NCBI Taxonomy" id="2926617"/>
    <lineage>
        <taxon>Bacteria</taxon>
        <taxon>Pseudomonadati</taxon>
        <taxon>Pseudomonadota</taxon>
        <taxon>Gammaproteobacteria</taxon>
        <taxon>Cellvibrionales</taxon>
        <taxon>Microbulbiferaceae</taxon>
        <taxon>Microbulbifer</taxon>
    </lineage>
</organism>
<comment type="caution">
    <text evidence="2">The sequence shown here is derived from an EMBL/GenBank/DDBJ whole genome shotgun (WGS) entry which is preliminary data.</text>
</comment>
<dbReference type="AlphaFoldDB" id="A0A9X2ESQ4"/>
<accession>A0A9X2ESQ4</accession>
<dbReference type="Gene3D" id="3.10.180.10">
    <property type="entry name" value="2,3-Dihydroxybiphenyl 1,2-Dioxygenase, domain 1"/>
    <property type="match status" value="1"/>
</dbReference>
<name>A0A9X2ESQ4_9GAMM</name>